<dbReference type="InterPro" id="IPR036390">
    <property type="entry name" value="WH_DNA-bd_sf"/>
</dbReference>
<keyword evidence="2" id="KW-0238">DNA-binding</keyword>
<feature type="domain" description="HTH gntR-type" evidence="4">
    <location>
        <begin position="4"/>
        <end position="72"/>
    </location>
</feature>
<accession>A0ABW5GGQ1</accession>
<dbReference type="InterPro" id="IPR008920">
    <property type="entry name" value="TF_FadR/GntR_C"/>
</dbReference>
<dbReference type="InterPro" id="IPR036388">
    <property type="entry name" value="WH-like_DNA-bd_sf"/>
</dbReference>
<keyword evidence="1" id="KW-0805">Transcription regulation</keyword>
<evidence type="ECO:0000259" key="4">
    <source>
        <dbReference type="PROSITE" id="PS50949"/>
    </source>
</evidence>
<keyword evidence="6" id="KW-1185">Reference proteome</keyword>
<evidence type="ECO:0000256" key="1">
    <source>
        <dbReference type="ARBA" id="ARBA00023015"/>
    </source>
</evidence>
<sequence>MRRYPLAEQAVEELLGRITGGAWPVGHRLPGETTLAAEFGVGRSTIREAVRELAGRGIVESRQGSGVFVVATEAAEDWDAVLRRAHLGDVVEGRTAIEVEAARLAASRRTPADLRALRRRLADREAAATRGHAAFVDADLKFHQAVVAAAHNPVLTELFATFAPRIRRAMLDLLADRRRRAKPGADAHADHLAIVDAIRDRDPDRAAAVSRGHLAALLADVRTGAAPGS</sequence>
<dbReference type="SUPFAM" id="SSF46785">
    <property type="entry name" value="Winged helix' DNA-binding domain"/>
    <property type="match status" value="1"/>
</dbReference>
<dbReference type="Proteomes" id="UP001597419">
    <property type="component" value="Unassembled WGS sequence"/>
</dbReference>
<dbReference type="SUPFAM" id="SSF48008">
    <property type="entry name" value="GntR ligand-binding domain-like"/>
    <property type="match status" value="1"/>
</dbReference>
<evidence type="ECO:0000256" key="3">
    <source>
        <dbReference type="ARBA" id="ARBA00023163"/>
    </source>
</evidence>
<dbReference type="Gene3D" id="1.10.10.10">
    <property type="entry name" value="Winged helix-like DNA-binding domain superfamily/Winged helix DNA-binding domain"/>
    <property type="match status" value="1"/>
</dbReference>
<dbReference type="Gene3D" id="1.20.120.530">
    <property type="entry name" value="GntR ligand-binding domain-like"/>
    <property type="match status" value="1"/>
</dbReference>
<evidence type="ECO:0000313" key="6">
    <source>
        <dbReference type="Proteomes" id="UP001597419"/>
    </source>
</evidence>
<protein>
    <submittedName>
        <fullName evidence="5">FadR/GntR family transcriptional regulator</fullName>
    </submittedName>
</protein>
<dbReference type="EMBL" id="JBHUKU010000007">
    <property type="protein sequence ID" value="MFD2459747.1"/>
    <property type="molecule type" value="Genomic_DNA"/>
</dbReference>
<dbReference type="PRINTS" id="PR00035">
    <property type="entry name" value="HTHGNTR"/>
</dbReference>
<dbReference type="PANTHER" id="PTHR43537:SF47">
    <property type="entry name" value="REGULATORY PROTEIN GNTR HTH"/>
    <property type="match status" value="1"/>
</dbReference>
<dbReference type="PROSITE" id="PS50949">
    <property type="entry name" value="HTH_GNTR"/>
    <property type="match status" value="1"/>
</dbReference>
<keyword evidence="3" id="KW-0804">Transcription</keyword>
<proteinExistence type="predicted"/>
<comment type="caution">
    <text evidence="5">The sequence shown here is derived from an EMBL/GenBank/DDBJ whole genome shotgun (WGS) entry which is preliminary data.</text>
</comment>
<dbReference type="InterPro" id="IPR011711">
    <property type="entry name" value="GntR_C"/>
</dbReference>
<dbReference type="SMART" id="SM00895">
    <property type="entry name" value="FCD"/>
    <property type="match status" value="1"/>
</dbReference>
<dbReference type="PANTHER" id="PTHR43537">
    <property type="entry name" value="TRANSCRIPTIONAL REGULATOR, GNTR FAMILY"/>
    <property type="match status" value="1"/>
</dbReference>
<organism evidence="5 6">
    <name type="scientific">Amycolatopsis samaneae</name>
    <dbReference type="NCBI Taxonomy" id="664691"/>
    <lineage>
        <taxon>Bacteria</taxon>
        <taxon>Bacillati</taxon>
        <taxon>Actinomycetota</taxon>
        <taxon>Actinomycetes</taxon>
        <taxon>Pseudonocardiales</taxon>
        <taxon>Pseudonocardiaceae</taxon>
        <taxon>Amycolatopsis</taxon>
    </lineage>
</organism>
<dbReference type="Pfam" id="PF00392">
    <property type="entry name" value="GntR"/>
    <property type="match status" value="1"/>
</dbReference>
<reference evidence="6" key="1">
    <citation type="journal article" date="2019" name="Int. J. Syst. Evol. Microbiol.">
        <title>The Global Catalogue of Microorganisms (GCM) 10K type strain sequencing project: providing services to taxonomists for standard genome sequencing and annotation.</title>
        <authorList>
            <consortium name="The Broad Institute Genomics Platform"/>
            <consortium name="The Broad Institute Genome Sequencing Center for Infectious Disease"/>
            <person name="Wu L."/>
            <person name="Ma J."/>
        </authorList>
    </citation>
    <scope>NUCLEOTIDE SEQUENCE [LARGE SCALE GENOMIC DNA]</scope>
    <source>
        <strain evidence="6">CGMCC 4.7643</strain>
    </source>
</reference>
<evidence type="ECO:0000256" key="2">
    <source>
        <dbReference type="ARBA" id="ARBA00023125"/>
    </source>
</evidence>
<gene>
    <name evidence="5" type="ORF">ACFSYJ_14120</name>
</gene>
<dbReference type="SMART" id="SM00345">
    <property type="entry name" value="HTH_GNTR"/>
    <property type="match status" value="1"/>
</dbReference>
<dbReference type="Pfam" id="PF07729">
    <property type="entry name" value="FCD"/>
    <property type="match status" value="1"/>
</dbReference>
<evidence type="ECO:0000313" key="5">
    <source>
        <dbReference type="EMBL" id="MFD2459747.1"/>
    </source>
</evidence>
<dbReference type="CDD" id="cd07377">
    <property type="entry name" value="WHTH_GntR"/>
    <property type="match status" value="1"/>
</dbReference>
<name>A0ABW5GGQ1_9PSEU</name>
<dbReference type="InterPro" id="IPR000524">
    <property type="entry name" value="Tscrpt_reg_HTH_GntR"/>
</dbReference>
<dbReference type="RefSeq" id="WP_345403244.1">
    <property type="nucleotide sequence ID" value="NZ_BAABHG010000014.1"/>
</dbReference>